<dbReference type="CDD" id="cd00093">
    <property type="entry name" value="HTH_XRE"/>
    <property type="match status" value="1"/>
</dbReference>
<sequence length="265" mass="29057">MSYNVTLSDPAFPGFLKNWRKRRRLSQLDLSLQSGMSQRHISFLETGRSNPSRFAISQLAEALEMPAAEVDAMLMSAGFAARSSQNGWDEATQKAIDASIDHVLKGHAPYPAVSIDRIWNLIKANEPAQKFFSHAGARGDGNLMREILSPGDLRDNIVNWGDTARSLMRLLEMEIARRPHDNEAHALHAELLALEGVAPLMSAPSSQTTAPVLAIQIRIGNDILELFSLIATVGMSADAALDDLRIETLLPANDATRVWFEAAFA</sequence>
<keyword evidence="3" id="KW-1185">Reference proteome</keyword>
<dbReference type="RefSeq" id="WP_367878281.1">
    <property type="nucleotide sequence ID" value="NZ_JBFNXX010000009.1"/>
</dbReference>
<protein>
    <submittedName>
        <fullName evidence="2">Helix-turn-helix domain-containing protein</fullName>
    </submittedName>
</protein>
<dbReference type="EMBL" id="JBFNXX010000009">
    <property type="protein sequence ID" value="MEW9920584.1"/>
    <property type="molecule type" value="Genomic_DNA"/>
</dbReference>
<dbReference type="Proteomes" id="UP001556098">
    <property type="component" value="Unassembled WGS sequence"/>
</dbReference>
<feature type="domain" description="HTH cro/C1-type" evidence="1">
    <location>
        <begin position="16"/>
        <end position="70"/>
    </location>
</feature>
<dbReference type="PROSITE" id="PS50943">
    <property type="entry name" value="HTH_CROC1"/>
    <property type="match status" value="1"/>
</dbReference>
<evidence type="ECO:0000313" key="2">
    <source>
        <dbReference type="EMBL" id="MEW9920584.1"/>
    </source>
</evidence>
<name>A0ABV3RNP1_9RHOB</name>
<accession>A0ABV3RNP1</accession>
<reference evidence="2 3" key="1">
    <citation type="submission" date="2024-07" db="EMBL/GenBank/DDBJ databases">
        <title>Marimonas sp.nov., isolated from tidal-flat sediment.</title>
        <authorList>
            <person name="Jayan J.N."/>
            <person name="Lee S.S."/>
        </authorList>
    </citation>
    <scope>NUCLEOTIDE SEQUENCE [LARGE SCALE GENOMIC DNA]</scope>
    <source>
        <strain evidence="2 3">MJW-29</strain>
    </source>
</reference>
<organism evidence="2 3">
    <name type="scientific">Sulfitobacter sediminis</name>
    <dbReference type="NCBI Taxonomy" id="3234186"/>
    <lineage>
        <taxon>Bacteria</taxon>
        <taxon>Pseudomonadati</taxon>
        <taxon>Pseudomonadota</taxon>
        <taxon>Alphaproteobacteria</taxon>
        <taxon>Rhodobacterales</taxon>
        <taxon>Roseobacteraceae</taxon>
        <taxon>Sulfitobacter</taxon>
    </lineage>
</organism>
<dbReference type="InterPro" id="IPR041413">
    <property type="entry name" value="MLTR_LBD"/>
</dbReference>
<proteinExistence type="predicted"/>
<dbReference type="Gene3D" id="3.30.450.180">
    <property type="match status" value="1"/>
</dbReference>
<dbReference type="PANTHER" id="PTHR35010:SF4">
    <property type="entry name" value="BLL5781 PROTEIN"/>
    <property type="match status" value="1"/>
</dbReference>
<comment type="caution">
    <text evidence="2">The sequence shown here is derived from an EMBL/GenBank/DDBJ whole genome shotgun (WGS) entry which is preliminary data.</text>
</comment>
<gene>
    <name evidence="2" type="ORF">AB2B41_13290</name>
</gene>
<dbReference type="SMART" id="SM00530">
    <property type="entry name" value="HTH_XRE"/>
    <property type="match status" value="1"/>
</dbReference>
<evidence type="ECO:0000259" key="1">
    <source>
        <dbReference type="PROSITE" id="PS50943"/>
    </source>
</evidence>
<dbReference type="SUPFAM" id="SSF47413">
    <property type="entry name" value="lambda repressor-like DNA-binding domains"/>
    <property type="match status" value="1"/>
</dbReference>
<dbReference type="Gene3D" id="1.10.260.40">
    <property type="entry name" value="lambda repressor-like DNA-binding domains"/>
    <property type="match status" value="1"/>
</dbReference>
<dbReference type="InterPro" id="IPR001387">
    <property type="entry name" value="Cro/C1-type_HTH"/>
</dbReference>
<dbReference type="Pfam" id="PF17765">
    <property type="entry name" value="MLTR_LBD"/>
    <property type="match status" value="1"/>
</dbReference>
<dbReference type="PANTHER" id="PTHR35010">
    <property type="entry name" value="BLL4672 PROTEIN-RELATED"/>
    <property type="match status" value="1"/>
</dbReference>
<dbReference type="Pfam" id="PF01381">
    <property type="entry name" value="HTH_3"/>
    <property type="match status" value="1"/>
</dbReference>
<evidence type="ECO:0000313" key="3">
    <source>
        <dbReference type="Proteomes" id="UP001556098"/>
    </source>
</evidence>
<dbReference type="InterPro" id="IPR010982">
    <property type="entry name" value="Lambda_DNA-bd_dom_sf"/>
</dbReference>